<gene>
    <name evidence="2" type="ORF">DGQ38_15165</name>
</gene>
<dbReference type="RefSeq" id="WP_013072178.1">
    <property type="nucleotide sequence ID" value="NZ_CAJXAW010000106.1"/>
</dbReference>
<evidence type="ECO:0000313" key="3">
    <source>
        <dbReference type="Proteomes" id="UP000264330"/>
    </source>
</evidence>
<name>A0A3D5J2N0_9FLAO</name>
<reference evidence="2 3" key="1">
    <citation type="journal article" date="2018" name="Nat. Biotechnol.">
        <title>A standardized bacterial taxonomy based on genome phylogeny substantially revises the tree of life.</title>
        <authorList>
            <person name="Parks D.H."/>
            <person name="Chuvochina M."/>
            <person name="Waite D.W."/>
            <person name="Rinke C."/>
            <person name="Skarshewski A."/>
            <person name="Chaumeil P.A."/>
            <person name="Hugenholtz P."/>
        </authorList>
    </citation>
    <scope>NUCLEOTIDE SEQUENCE [LARGE SCALE GENOMIC DNA]</scope>
    <source>
        <strain evidence="2">UBA9359</strain>
    </source>
</reference>
<accession>A0A3D5J2N0</accession>
<evidence type="ECO:0008006" key="4">
    <source>
        <dbReference type="Google" id="ProtNLM"/>
    </source>
</evidence>
<keyword evidence="1" id="KW-0732">Signal</keyword>
<sequence>MKVKLLFLFLALTVSTYAQKPAVRIFYGFSDTEISDNEDPNYIYKDEIENFYELGAEITLPLSSKFNLTSGFTYFYTDIINGERLYSERLSREIPGDRYSDNVIINFAYPLPDKQLEILSIPILLEFKFWNYFFLNAGPVLSFELNDPDIEYSQNGIGYHLGFGGQYHFGNFFVFANPYFKQFGTIDFKDETRDHNLNQFGAHIGIGYQF</sequence>
<comment type="caution">
    <text evidence="2">The sequence shown here is derived from an EMBL/GenBank/DDBJ whole genome shotgun (WGS) entry which is preliminary data.</text>
</comment>
<dbReference type="AlphaFoldDB" id="A0A3D5J2N0"/>
<dbReference type="Proteomes" id="UP000264330">
    <property type="component" value="Unassembled WGS sequence"/>
</dbReference>
<organism evidence="2 3">
    <name type="scientific">Zunongwangia profunda</name>
    <dbReference type="NCBI Taxonomy" id="398743"/>
    <lineage>
        <taxon>Bacteria</taxon>
        <taxon>Pseudomonadati</taxon>
        <taxon>Bacteroidota</taxon>
        <taxon>Flavobacteriia</taxon>
        <taxon>Flavobacteriales</taxon>
        <taxon>Flavobacteriaceae</taxon>
        <taxon>Zunongwangia</taxon>
    </lineage>
</organism>
<proteinExistence type="predicted"/>
<feature type="signal peptide" evidence="1">
    <location>
        <begin position="1"/>
        <end position="20"/>
    </location>
</feature>
<evidence type="ECO:0000313" key="2">
    <source>
        <dbReference type="EMBL" id="HCV82381.1"/>
    </source>
</evidence>
<evidence type="ECO:0000256" key="1">
    <source>
        <dbReference type="SAM" id="SignalP"/>
    </source>
</evidence>
<dbReference type="OMA" id="YTRIHAF"/>
<protein>
    <recommendedName>
        <fullName evidence="4">Outer membrane protein beta-barrel domain-containing protein</fullName>
    </recommendedName>
</protein>
<feature type="chain" id="PRO_5017832819" description="Outer membrane protein beta-barrel domain-containing protein" evidence="1">
    <location>
        <begin position="21"/>
        <end position="210"/>
    </location>
</feature>
<dbReference type="EMBL" id="DPMF01000347">
    <property type="protein sequence ID" value="HCV82381.1"/>
    <property type="molecule type" value="Genomic_DNA"/>
</dbReference>